<dbReference type="InterPro" id="IPR018584">
    <property type="entry name" value="GT87"/>
</dbReference>
<proteinExistence type="inferred from homology"/>
<dbReference type="EMBL" id="SKFH01000027">
    <property type="protein sequence ID" value="TCZ68390.1"/>
    <property type="molecule type" value="Genomic_DNA"/>
</dbReference>
<dbReference type="RefSeq" id="WP_131852848.1">
    <property type="nucleotide sequence ID" value="NZ_SKFH01000027.1"/>
</dbReference>
<dbReference type="GO" id="GO:0016758">
    <property type="term" value="F:hexosyltransferase activity"/>
    <property type="evidence" value="ECO:0007669"/>
    <property type="project" value="InterPro"/>
</dbReference>
<keyword evidence="2" id="KW-1003">Cell membrane</keyword>
<evidence type="ECO:0000256" key="5">
    <source>
        <dbReference type="ARBA" id="ARBA00022989"/>
    </source>
</evidence>
<dbReference type="AlphaFoldDB" id="A0A4R4DWC2"/>
<evidence type="ECO:0000256" key="7">
    <source>
        <dbReference type="ARBA" id="ARBA00024033"/>
    </source>
</evidence>
<dbReference type="OrthoDB" id="1070018at2"/>
<organism evidence="9 10">
    <name type="scientific">Flaviaesturariibacter aridisoli</name>
    <dbReference type="NCBI Taxonomy" id="2545761"/>
    <lineage>
        <taxon>Bacteria</taxon>
        <taxon>Pseudomonadati</taxon>
        <taxon>Bacteroidota</taxon>
        <taxon>Chitinophagia</taxon>
        <taxon>Chitinophagales</taxon>
        <taxon>Chitinophagaceae</taxon>
        <taxon>Flaviaestuariibacter</taxon>
    </lineage>
</organism>
<feature type="transmembrane region" description="Helical" evidence="8">
    <location>
        <begin position="141"/>
        <end position="159"/>
    </location>
</feature>
<feature type="transmembrane region" description="Helical" evidence="8">
    <location>
        <begin position="315"/>
        <end position="331"/>
    </location>
</feature>
<feature type="transmembrane region" description="Helical" evidence="8">
    <location>
        <begin position="261"/>
        <end position="280"/>
    </location>
</feature>
<keyword evidence="6 8" id="KW-0472">Membrane</keyword>
<reference evidence="9 10" key="1">
    <citation type="submission" date="2019-03" db="EMBL/GenBank/DDBJ databases">
        <authorList>
            <person name="Kim M.K.M."/>
        </authorList>
    </citation>
    <scope>NUCLEOTIDE SEQUENCE [LARGE SCALE GENOMIC DNA]</scope>
    <source>
        <strain evidence="9 10">17J68-15</strain>
    </source>
</reference>
<keyword evidence="10" id="KW-1185">Reference proteome</keyword>
<feature type="transmembrane region" description="Helical" evidence="8">
    <location>
        <begin position="165"/>
        <end position="189"/>
    </location>
</feature>
<feature type="transmembrane region" description="Helical" evidence="8">
    <location>
        <begin position="338"/>
        <end position="361"/>
    </location>
</feature>
<feature type="transmembrane region" description="Helical" evidence="8">
    <location>
        <begin position="95"/>
        <end position="114"/>
    </location>
</feature>
<evidence type="ECO:0000256" key="6">
    <source>
        <dbReference type="ARBA" id="ARBA00023136"/>
    </source>
</evidence>
<feature type="transmembrane region" description="Helical" evidence="8">
    <location>
        <begin position="21"/>
        <end position="40"/>
    </location>
</feature>
<accession>A0A4R4DWC2</accession>
<keyword evidence="4 8" id="KW-0812">Transmembrane</keyword>
<comment type="subcellular location">
    <subcellularLocation>
        <location evidence="1">Cell membrane</location>
        <topology evidence="1">Multi-pass membrane protein</topology>
    </subcellularLocation>
</comment>
<comment type="similarity">
    <text evidence="7">Belongs to the glycosyltransferase 87 family.</text>
</comment>
<protein>
    <submittedName>
        <fullName evidence="9">DUF2029 domain-containing protein</fullName>
    </submittedName>
</protein>
<gene>
    <name evidence="9" type="ORF">E0486_13995</name>
</gene>
<evidence type="ECO:0000313" key="9">
    <source>
        <dbReference type="EMBL" id="TCZ68390.1"/>
    </source>
</evidence>
<sequence length="421" mass="48482">MEKMLANKPTWAERLADRRTLYVALAFWFGLSALLAFQHVQENTINNYLIFRNVFWHTLQGQNLYSDYASQHGDQNHYGPFFSLVIAPFAVLPDWAGVLLWVTANAAFLLFAVWRMPLRPAAKTALLLLCANELMINSGQLQANALTCACILLGFSYTQRGREHWALFFILFGAFIKIYAIVGGLFLLFSRHKARFIGWGLLWSAVFFVAPMLITEPGFILQSYGDWYASLQAKSVQNTDPTLGLLSLDQNISVMGMISRIFNPAMNTTPVWLTGIVLFLSQLRRWRDFGDIRLRFYLLASVLLFTVLFSNGSEACTYIIAVMGMCLWYLVQEKTRRLHIFFFTLLVLTTFLYSDLLGGYWLRQTLVKPYSLKALCPLILWLRILVQVHRRQYSRLAPWAVRVPEEDQLIRNSPYPLRRIA</sequence>
<comment type="caution">
    <text evidence="9">The sequence shown here is derived from an EMBL/GenBank/DDBJ whole genome shotgun (WGS) entry which is preliminary data.</text>
</comment>
<evidence type="ECO:0000256" key="3">
    <source>
        <dbReference type="ARBA" id="ARBA00022679"/>
    </source>
</evidence>
<dbReference type="Proteomes" id="UP000295164">
    <property type="component" value="Unassembled WGS sequence"/>
</dbReference>
<dbReference type="GO" id="GO:0005886">
    <property type="term" value="C:plasma membrane"/>
    <property type="evidence" value="ECO:0007669"/>
    <property type="project" value="UniProtKB-SubCell"/>
</dbReference>
<name>A0A4R4DWC2_9BACT</name>
<dbReference type="Pfam" id="PF09594">
    <property type="entry name" value="GT87"/>
    <property type="match status" value="1"/>
</dbReference>
<evidence type="ECO:0000313" key="10">
    <source>
        <dbReference type="Proteomes" id="UP000295164"/>
    </source>
</evidence>
<evidence type="ECO:0000256" key="1">
    <source>
        <dbReference type="ARBA" id="ARBA00004651"/>
    </source>
</evidence>
<feature type="transmembrane region" description="Helical" evidence="8">
    <location>
        <begin position="196"/>
        <end position="214"/>
    </location>
</feature>
<keyword evidence="5 8" id="KW-1133">Transmembrane helix</keyword>
<evidence type="ECO:0000256" key="8">
    <source>
        <dbReference type="SAM" id="Phobius"/>
    </source>
</evidence>
<evidence type="ECO:0000256" key="4">
    <source>
        <dbReference type="ARBA" id="ARBA00022692"/>
    </source>
</evidence>
<evidence type="ECO:0000256" key="2">
    <source>
        <dbReference type="ARBA" id="ARBA00022475"/>
    </source>
</evidence>
<keyword evidence="3" id="KW-0808">Transferase</keyword>